<evidence type="ECO:0000313" key="6">
    <source>
        <dbReference type="Proteomes" id="UP000759131"/>
    </source>
</evidence>
<name>A0A7R9L1I0_9ACAR</name>
<dbReference type="GO" id="GO:0075523">
    <property type="term" value="P:viral translational frameshifting"/>
    <property type="evidence" value="ECO:0007669"/>
    <property type="project" value="UniProtKB-KW"/>
</dbReference>
<evidence type="ECO:0000313" key="5">
    <source>
        <dbReference type="EMBL" id="CAD7633352.1"/>
    </source>
</evidence>
<sequence>WVLCDTIVFRWVRGLSGAPDVPQSAVIAANRVSSISLSESKQYGSSATLLYFVGFGASVVLLMSPKVQAPPSIGELTKQSRQHAIRLTLNIQLLEGHDVEWEAIIWKENLLINIPNGISLDNSKEAFISLLELAEEELQCQRVTVYFDKNRNDRNSLMRLFSFIGFSVLAPNHSMSPEEASEDMLYMAYSISG</sequence>
<evidence type="ECO:0000256" key="1">
    <source>
        <dbReference type="ARBA" id="ARBA00008796"/>
    </source>
</evidence>
<comment type="subunit">
    <text evidence="2">Interacts with ODC1 and thereby sterically blocks ODC homodimerization.</text>
</comment>
<dbReference type="GO" id="GO:0005634">
    <property type="term" value="C:nucleus"/>
    <property type="evidence" value="ECO:0007669"/>
    <property type="project" value="TreeGrafter"/>
</dbReference>
<comment type="similarity">
    <text evidence="1">Belongs to the ODC antizyme family.</text>
</comment>
<feature type="non-terminal residue" evidence="5">
    <location>
        <position position="1"/>
    </location>
</feature>
<dbReference type="SUPFAM" id="SSF55729">
    <property type="entry name" value="Acyl-CoA N-acyltransferases (Nat)"/>
    <property type="match status" value="1"/>
</dbReference>
<reference evidence="5" key="1">
    <citation type="submission" date="2020-11" db="EMBL/GenBank/DDBJ databases">
        <authorList>
            <person name="Tran Van P."/>
        </authorList>
    </citation>
    <scope>NUCLEOTIDE SEQUENCE</scope>
</reference>
<evidence type="ECO:0000256" key="2">
    <source>
        <dbReference type="ARBA" id="ARBA00011836"/>
    </source>
</evidence>
<dbReference type="GO" id="GO:0045732">
    <property type="term" value="P:positive regulation of protein catabolic process"/>
    <property type="evidence" value="ECO:0007669"/>
    <property type="project" value="TreeGrafter"/>
</dbReference>
<keyword evidence="6" id="KW-1185">Reference proteome</keyword>
<dbReference type="Pfam" id="PF02100">
    <property type="entry name" value="ODC_AZ"/>
    <property type="match status" value="1"/>
</dbReference>
<organism evidence="5">
    <name type="scientific">Medioppia subpectinata</name>
    <dbReference type="NCBI Taxonomy" id="1979941"/>
    <lineage>
        <taxon>Eukaryota</taxon>
        <taxon>Metazoa</taxon>
        <taxon>Ecdysozoa</taxon>
        <taxon>Arthropoda</taxon>
        <taxon>Chelicerata</taxon>
        <taxon>Arachnida</taxon>
        <taxon>Acari</taxon>
        <taxon>Acariformes</taxon>
        <taxon>Sarcoptiformes</taxon>
        <taxon>Oribatida</taxon>
        <taxon>Brachypylina</taxon>
        <taxon>Oppioidea</taxon>
        <taxon>Oppiidae</taxon>
        <taxon>Medioppia</taxon>
    </lineage>
</organism>
<proteinExistence type="inferred from homology"/>
<dbReference type="GO" id="GO:0005737">
    <property type="term" value="C:cytoplasm"/>
    <property type="evidence" value="ECO:0007669"/>
    <property type="project" value="TreeGrafter"/>
</dbReference>
<evidence type="ECO:0000256" key="4">
    <source>
        <dbReference type="ARBA" id="ARBA00022758"/>
    </source>
</evidence>
<dbReference type="EMBL" id="OC867169">
    <property type="protein sequence ID" value="CAD7633352.1"/>
    <property type="molecule type" value="Genomic_DNA"/>
</dbReference>
<dbReference type="Proteomes" id="UP000759131">
    <property type="component" value="Unassembled WGS sequence"/>
</dbReference>
<accession>A0A7R9L1I0</accession>
<dbReference type="InterPro" id="IPR002993">
    <property type="entry name" value="ODC_AZ"/>
</dbReference>
<dbReference type="Gene3D" id="3.40.630.60">
    <property type="match status" value="1"/>
</dbReference>
<dbReference type="PANTHER" id="PTHR10279">
    <property type="entry name" value="ORNITHINE DECARBOXYLASE ANTIZYME"/>
    <property type="match status" value="1"/>
</dbReference>
<dbReference type="GO" id="GO:0008073">
    <property type="term" value="F:ornithine decarboxylase inhibitor activity"/>
    <property type="evidence" value="ECO:0007669"/>
    <property type="project" value="InterPro"/>
</dbReference>
<dbReference type="EMBL" id="CAJPIZ010012594">
    <property type="protein sequence ID" value="CAG2113782.1"/>
    <property type="molecule type" value="Genomic_DNA"/>
</dbReference>
<dbReference type="InterPro" id="IPR038581">
    <property type="entry name" value="ODC_AZ_sf"/>
</dbReference>
<dbReference type="AlphaFoldDB" id="A0A7R9L1I0"/>
<dbReference type="InterPro" id="IPR016181">
    <property type="entry name" value="Acyl_CoA_acyltransferase"/>
</dbReference>
<protein>
    <recommendedName>
        <fullName evidence="3">Ornithine decarboxylase antizyme</fullName>
    </recommendedName>
</protein>
<dbReference type="OrthoDB" id="5959761at2759"/>
<evidence type="ECO:0000256" key="3">
    <source>
        <dbReference type="ARBA" id="ARBA00017712"/>
    </source>
</evidence>
<keyword evidence="4" id="KW-0688">Ribosomal frameshifting</keyword>
<gene>
    <name evidence="5" type="ORF">OSB1V03_LOCUS13749</name>
</gene>
<dbReference type="PANTHER" id="PTHR10279:SF10">
    <property type="entry name" value="ORNITHINE DECARBOXYLASE ANTIZYME"/>
    <property type="match status" value="1"/>
</dbReference>